<dbReference type="OrthoDB" id="311525at2759"/>
<evidence type="ECO:0000313" key="3">
    <source>
        <dbReference type="EMBL" id="KAF4669563.1"/>
    </source>
</evidence>
<dbReference type="PRINTS" id="PR00081">
    <property type="entry name" value="GDHRDH"/>
</dbReference>
<evidence type="ECO:0000256" key="1">
    <source>
        <dbReference type="ARBA" id="ARBA00006484"/>
    </source>
</evidence>
<keyword evidence="2" id="KW-0560">Oxidoreductase</keyword>
<comment type="caution">
    <text evidence="3">The sequence shown here is derived from an EMBL/GenBank/DDBJ whole genome shotgun (WGS) entry which is preliminary data.</text>
</comment>
<dbReference type="PANTHER" id="PTHR42901">
    <property type="entry name" value="ALCOHOL DEHYDROGENASE"/>
    <property type="match status" value="1"/>
</dbReference>
<dbReference type="Pfam" id="PF00106">
    <property type="entry name" value="adh_short"/>
    <property type="match status" value="1"/>
</dbReference>
<protein>
    <recommendedName>
        <fullName evidence="5">Dehydrogenase reductase SDR member 7B</fullName>
    </recommendedName>
</protein>
<reference evidence="3 4" key="1">
    <citation type="submission" date="2020-04" db="EMBL/GenBank/DDBJ databases">
        <title>Perkinsus chesapeaki whole genome sequence.</title>
        <authorList>
            <person name="Bogema D.R."/>
        </authorList>
    </citation>
    <scope>NUCLEOTIDE SEQUENCE [LARGE SCALE GENOMIC DNA]</scope>
    <source>
        <strain evidence="3">ATCC PRA-425</strain>
    </source>
</reference>
<organism evidence="3 4">
    <name type="scientific">Perkinsus chesapeaki</name>
    <name type="common">Clam parasite</name>
    <name type="synonym">Perkinsus andrewsi</name>
    <dbReference type="NCBI Taxonomy" id="330153"/>
    <lineage>
        <taxon>Eukaryota</taxon>
        <taxon>Sar</taxon>
        <taxon>Alveolata</taxon>
        <taxon>Perkinsozoa</taxon>
        <taxon>Perkinsea</taxon>
        <taxon>Perkinsida</taxon>
        <taxon>Perkinsidae</taxon>
        <taxon>Perkinsus</taxon>
    </lineage>
</organism>
<gene>
    <name evidence="3" type="ORF">FOL47_002448</name>
</gene>
<evidence type="ECO:0008006" key="5">
    <source>
        <dbReference type="Google" id="ProtNLM"/>
    </source>
</evidence>
<dbReference type="Proteomes" id="UP000591131">
    <property type="component" value="Unassembled WGS sequence"/>
</dbReference>
<dbReference type="InterPro" id="IPR002347">
    <property type="entry name" value="SDR_fam"/>
</dbReference>
<evidence type="ECO:0000313" key="4">
    <source>
        <dbReference type="Proteomes" id="UP000591131"/>
    </source>
</evidence>
<proteinExistence type="inferred from homology"/>
<dbReference type="PRINTS" id="PR00080">
    <property type="entry name" value="SDRFAMILY"/>
</dbReference>
<name>A0A7J6MDA3_PERCH</name>
<dbReference type="InterPro" id="IPR036291">
    <property type="entry name" value="NAD(P)-bd_dom_sf"/>
</dbReference>
<dbReference type="GO" id="GO:0016616">
    <property type="term" value="F:oxidoreductase activity, acting on the CH-OH group of donors, NAD or NADP as acceptor"/>
    <property type="evidence" value="ECO:0007669"/>
    <property type="project" value="UniProtKB-ARBA"/>
</dbReference>
<comment type="similarity">
    <text evidence="1">Belongs to the short-chain dehydrogenases/reductases (SDR) family.</text>
</comment>
<dbReference type="Gene3D" id="3.40.50.720">
    <property type="entry name" value="NAD(P)-binding Rossmann-like Domain"/>
    <property type="match status" value="1"/>
</dbReference>
<dbReference type="InterPro" id="IPR020904">
    <property type="entry name" value="Sc_DH/Rdtase_CS"/>
</dbReference>
<keyword evidence="4" id="KW-1185">Reference proteome</keyword>
<dbReference type="SUPFAM" id="SSF51735">
    <property type="entry name" value="NAD(P)-binding Rossmann-fold domains"/>
    <property type="match status" value="1"/>
</dbReference>
<accession>A0A7J6MDA3</accession>
<dbReference type="EMBL" id="JAAPAO010000168">
    <property type="protein sequence ID" value="KAF4669563.1"/>
    <property type="molecule type" value="Genomic_DNA"/>
</dbReference>
<dbReference type="PANTHER" id="PTHR42901:SF1">
    <property type="entry name" value="ALCOHOL DEHYDROGENASE"/>
    <property type="match status" value="1"/>
</dbReference>
<evidence type="ECO:0000256" key="2">
    <source>
        <dbReference type="ARBA" id="ARBA00023002"/>
    </source>
</evidence>
<dbReference type="AlphaFoldDB" id="A0A7J6MDA3"/>
<sequence>MARPRSKPSLISLPEVLIIKIATWLNIRDMGRLRSIVRSPAWTSEHLWSAILKRDHPAPLRSTLEGLPSELVVFLLLLTRGEELPAIELMMLSLHGSARMVSLYLEARPVIRDDEIICSAVLMLAERLGKLDTISVLLSETAADDDTGYRVYRDALKYFKDNGQPFTLPGNNWQWMRRDEAAARDDLDRARGSWKASKRYEEKVRGKAARRASDEKWGLREGKCTSSQNWEDSLLKEFEARHRHRARYNAKIERLAYGSQRAREAVATRAALAKEKREILKFINLFVVSYLTTQSSSKDCPDYIWEILLNRDYSEAPTAGLTLECYEFYRLLYFREHRARNLHIGPARCILEIALKGGGVVEARAALVYFTGLSRNVAACSAALYLCAKTDSKNDMLKLLLNETNADPESVGALHEAARRFCPKNIDAMLSHGVSSKGRASNGEEKSALWNAVSSHITKHSGTIPDEVVELTCEILAAAAAQGDVVEELELAVRHRDRSCVTGILKAGNYPAWYRPLSIKDWPWFDEYYHPIDLKGSRALVTGATAGIGQATARRLAELGCELFLLGRRADRLNAFQKELEGKFPGVKVHCIPFDVKDTKAIQDLPNKIGEPLDILVNNAGYAAGVPMAWEADVDDIRSMFEVNVIGYMAMIKAFVPGMLKAGKGHIVNVSSVAGSEPYTGGSIYNGTKFAVTGYSMAARMDLVDTPIRVTCVSPGLVHTEFSLVRLEDKKAADAVYDGIVPLNAEDIADNIVYALTRPRHVQIADITTYATNQAHAKYCIAKMGEDLGAENGKSKVQ</sequence>
<dbReference type="FunFam" id="3.40.50.720:FF:000047">
    <property type="entry name" value="NADP-dependent L-serine/L-allo-threonine dehydrogenase"/>
    <property type="match status" value="1"/>
</dbReference>
<dbReference type="PROSITE" id="PS00061">
    <property type="entry name" value="ADH_SHORT"/>
    <property type="match status" value="1"/>
</dbReference>